<protein>
    <submittedName>
        <fullName evidence="1">Uncharacterized protein</fullName>
    </submittedName>
</protein>
<evidence type="ECO:0000313" key="2">
    <source>
        <dbReference type="Proteomes" id="UP000235145"/>
    </source>
</evidence>
<dbReference type="InterPro" id="IPR046960">
    <property type="entry name" value="PPR_At4g14850-like_plant"/>
</dbReference>
<accession>A0A9R1V0G9</accession>
<dbReference type="GO" id="GO:0003723">
    <property type="term" value="F:RNA binding"/>
    <property type="evidence" value="ECO:0007669"/>
    <property type="project" value="InterPro"/>
</dbReference>
<proteinExistence type="predicted"/>
<dbReference type="GO" id="GO:0009451">
    <property type="term" value="P:RNA modification"/>
    <property type="evidence" value="ECO:0007669"/>
    <property type="project" value="InterPro"/>
</dbReference>
<dbReference type="InterPro" id="IPR046848">
    <property type="entry name" value="E_motif"/>
</dbReference>
<gene>
    <name evidence="1" type="ORF">LSAT_V11C700386640</name>
</gene>
<dbReference type="Pfam" id="PF20431">
    <property type="entry name" value="E_motif"/>
    <property type="match status" value="1"/>
</dbReference>
<dbReference type="PANTHER" id="PTHR47926:SF379">
    <property type="entry name" value="TETRATRICOPEPTIDE-LIKE HELICAL DOMAIN SUPERFAMILY"/>
    <property type="match status" value="1"/>
</dbReference>
<reference evidence="1 2" key="1">
    <citation type="journal article" date="2017" name="Nat. Commun.">
        <title>Genome assembly with in vitro proximity ligation data and whole-genome triplication in lettuce.</title>
        <authorList>
            <person name="Reyes-Chin-Wo S."/>
            <person name="Wang Z."/>
            <person name="Yang X."/>
            <person name="Kozik A."/>
            <person name="Arikit S."/>
            <person name="Song C."/>
            <person name="Xia L."/>
            <person name="Froenicke L."/>
            <person name="Lavelle D.O."/>
            <person name="Truco M.J."/>
            <person name="Xia R."/>
            <person name="Zhu S."/>
            <person name="Xu C."/>
            <person name="Xu H."/>
            <person name="Xu X."/>
            <person name="Cox K."/>
            <person name="Korf I."/>
            <person name="Meyers B.C."/>
            <person name="Michelmore R.W."/>
        </authorList>
    </citation>
    <scope>NUCLEOTIDE SEQUENCE [LARGE SCALE GENOMIC DNA]</scope>
    <source>
        <strain evidence="2">cv. Salinas</strain>
        <tissue evidence="1">Seedlings</tissue>
    </source>
</reference>
<dbReference type="AlphaFoldDB" id="A0A9R1V0G9"/>
<dbReference type="Proteomes" id="UP000235145">
    <property type="component" value="Unassembled WGS sequence"/>
</dbReference>
<keyword evidence="2" id="KW-1185">Reference proteome</keyword>
<sequence length="87" mass="9894">MRVCHVHRLLKHRVHRLNANKIYKNVEMAKLASRKMVELEANSDGAYVELSNVFADFKNLNGVDGVRHKMKSKGVVKIHVVIVIDSS</sequence>
<organism evidence="1 2">
    <name type="scientific">Lactuca sativa</name>
    <name type="common">Garden lettuce</name>
    <dbReference type="NCBI Taxonomy" id="4236"/>
    <lineage>
        <taxon>Eukaryota</taxon>
        <taxon>Viridiplantae</taxon>
        <taxon>Streptophyta</taxon>
        <taxon>Embryophyta</taxon>
        <taxon>Tracheophyta</taxon>
        <taxon>Spermatophyta</taxon>
        <taxon>Magnoliopsida</taxon>
        <taxon>eudicotyledons</taxon>
        <taxon>Gunneridae</taxon>
        <taxon>Pentapetalae</taxon>
        <taxon>asterids</taxon>
        <taxon>campanulids</taxon>
        <taxon>Asterales</taxon>
        <taxon>Asteraceae</taxon>
        <taxon>Cichorioideae</taxon>
        <taxon>Cichorieae</taxon>
        <taxon>Lactucinae</taxon>
        <taxon>Lactuca</taxon>
    </lineage>
</organism>
<name>A0A9R1V0G9_LACSA</name>
<comment type="caution">
    <text evidence="1">The sequence shown here is derived from an EMBL/GenBank/DDBJ whole genome shotgun (WGS) entry which is preliminary data.</text>
</comment>
<dbReference type="EMBL" id="NBSK02000007">
    <property type="protein sequence ID" value="KAJ0197420.1"/>
    <property type="molecule type" value="Genomic_DNA"/>
</dbReference>
<dbReference type="PANTHER" id="PTHR47926">
    <property type="entry name" value="PENTATRICOPEPTIDE REPEAT-CONTAINING PROTEIN"/>
    <property type="match status" value="1"/>
</dbReference>
<evidence type="ECO:0000313" key="1">
    <source>
        <dbReference type="EMBL" id="KAJ0197420.1"/>
    </source>
</evidence>